<evidence type="ECO:0000313" key="3">
    <source>
        <dbReference type="Proteomes" id="UP000240708"/>
    </source>
</evidence>
<dbReference type="InterPro" id="IPR027396">
    <property type="entry name" value="DsrEFH-like"/>
</dbReference>
<dbReference type="AlphaFoldDB" id="A0A2P8E6G6"/>
<protein>
    <submittedName>
        <fullName evidence="2">Uncharacterized protein</fullName>
    </submittedName>
</protein>
<dbReference type="SUPFAM" id="SSF75169">
    <property type="entry name" value="DsrEFH-like"/>
    <property type="match status" value="1"/>
</dbReference>
<dbReference type="InterPro" id="IPR003787">
    <property type="entry name" value="Sulphur_relay_DsrE/F-like"/>
</dbReference>
<gene>
    <name evidence="2" type="ORF">CLV48_104235</name>
</gene>
<keyword evidence="3" id="KW-1185">Reference proteome</keyword>
<accession>A0A2P8E6G6</accession>
<evidence type="ECO:0000313" key="2">
    <source>
        <dbReference type="EMBL" id="PSL05060.1"/>
    </source>
</evidence>
<reference evidence="2 3" key="1">
    <citation type="submission" date="2018-03" db="EMBL/GenBank/DDBJ databases">
        <title>Genomic Encyclopedia of Archaeal and Bacterial Type Strains, Phase II (KMG-II): from individual species to whole genera.</title>
        <authorList>
            <person name="Goeker M."/>
        </authorList>
    </citation>
    <scope>NUCLEOTIDE SEQUENCE [LARGE SCALE GENOMIC DNA]</scope>
    <source>
        <strain evidence="2 3">DSM 28057</strain>
    </source>
</reference>
<sequence length="139" mass="15574">MHKLIILLLFICLVIQAKAQVVSNSTHQIIFQLTDGDSLSHSKFIRQLHNILEAAPNSKIEVVTQGMGVDLLRKTSNPFEEQLIGLKEHGIEFVICENTLKNRSLKKEQFLPLAGFVPSAILELVIKQEKGWIYIKAGG</sequence>
<feature type="signal peptide" evidence="1">
    <location>
        <begin position="1"/>
        <end position="19"/>
    </location>
</feature>
<dbReference type="Gene3D" id="3.40.1260.10">
    <property type="entry name" value="DsrEFH-like"/>
    <property type="match status" value="1"/>
</dbReference>
<dbReference type="Pfam" id="PF02635">
    <property type="entry name" value="DsrE"/>
    <property type="match status" value="1"/>
</dbReference>
<dbReference type="EMBL" id="PYGF01000004">
    <property type="protein sequence ID" value="PSL05060.1"/>
    <property type="molecule type" value="Genomic_DNA"/>
</dbReference>
<name>A0A2P8E6G6_9BACT</name>
<dbReference type="OrthoDB" id="678766at2"/>
<comment type="caution">
    <text evidence="2">The sequence shown here is derived from an EMBL/GenBank/DDBJ whole genome shotgun (WGS) entry which is preliminary data.</text>
</comment>
<dbReference type="Proteomes" id="UP000240708">
    <property type="component" value="Unassembled WGS sequence"/>
</dbReference>
<dbReference type="PANTHER" id="PTHR37691:SF1">
    <property type="entry name" value="BLR3518 PROTEIN"/>
    <property type="match status" value="1"/>
</dbReference>
<dbReference type="RefSeq" id="WP_106567090.1">
    <property type="nucleotide sequence ID" value="NZ_JAUVYL010000043.1"/>
</dbReference>
<evidence type="ECO:0000256" key="1">
    <source>
        <dbReference type="SAM" id="SignalP"/>
    </source>
</evidence>
<keyword evidence="1" id="KW-0732">Signal</keyword>
<feature type="chain" id="PRO_5015118476" evidence="1">
    <location>
        <begin position="20"/>
        <end position="139"/>
    </location>
</feature>
<organism evidence="2 3">
    <name type="scientific">Cecembia rubra</name>
    <dbReference type="NCBI Taxonomy" id="1485585"/>
    <lineage>
        <taxon>Bacteria</taxon>
        <taxon>Pseudomonadati</taxon>
        <taxon>Bacteroidota</taxon>
        <taxon>Cytophagia</taxon>
        <taxon>Cytophagales</taxon>
        <taxon>Cyclobacteriaceae</taxon>
        <taxon>Cecembia</taxon>
    </lineage>
</organism>
<dbReference type="PANTHER" id="PTHR37691">
    <property type="entry name" value="BLR3518 PROTEIN"/>
    <property type="match status" value="1"/>
</dbReference>
<proteinExistence type="predicted"/>